<evidence type="ECO:0000259" key="11">
    <source>
        <dbReference type="PROSITE" id="PS51371"/>
    </source>
</evidence>
<feature type="transmembrane region" description="Helical" evidence="10">
    <location>
        <begin position="79"/>
        <end position="103"/>
    </location>
</feature>
<dbReference type="InterPro" id="IPR044751">
    <property type="entry name" value="Ion_transp-like_CBS"/>
</dbReference>
<keyword evidence="13" id="KW-1185">Reference proteome</keyword>
<dbReference type="InterPro" id="IPR016169">
    <property type="entry name" value="FAD-bd_PCMH_sub2"/>
</dbReference>
<dbReference type="Proteomes" id="UP000190888">
    <property type="component" value="Unassembled WGS sequence"/>
</dbReference>
<dbReference type="Pfam" id="PF01595">
    <property type="entry name" value="CNNM"/>
    <property type="match status" value="1"/>
</dbReference>
<dbReference type="Pfam" id="PF03471">
    <property type="entry name" value="CorC_HlyC"/>
    <property type="match status" value="1"/>
</dbReference>
<evidence type="ECO:0000313" key="12">
    <source>
        <dbReference type="EMBL" id="SJZ33394.1"/>
    </source>
</evidence>
<name>A0A1T4JTF9_9BACT</name>
<dbReference type="Gene3D" id="3.30.465.10">
    <property type="match status" value="1"/>
</dbReference>
<evidence type="ECO:0000256" key="4">
    <source>
        <dbReference type="ARBA" id="ARBA00022692"/>
    </source>
</evidence>
<evidence type="ECO:0000256" key="10">
    <source>
        <dbReference type="SAM" id="Phobius"/>
    </source>
</evidence>
<dbReference type="PROSITE" id="PS51371">
    <property type="entry name" value="CBS"/>
    <property type="match status" value="2"/>
</dbReference>
<dbReference type="InterPro" id="IPR005170">
    <property type="entry name" value="Transptr-assoc_dom"/>
</dbReference>
<reference evidence="12 13" key="1">
    <citation type="submission" date="2017-02" db="EMBL/GenBank/DDBJ databases">
        <authorList>
            <person name="Peterson S.W."/>
        </authorList>
    </citation>
    <scope>NUCLEOTIDE SEQUENCE [LARGE SCALE GENOMIC DNA]</scope>
    <source>
        <strain evidence="12 13">DSM 22335</strain>
    </source>
</reference>
<evidence type="ECO:0000256" key="1">
    <source>
        <dbReference type="ARBA" id="ARBA00004651"/>
    </source>
</evidence>
<dbReference type="GO" id="GO:0050660">
    <property type="term" value="F:flavin adenine dinucleotide binding"/>
    <property type="evidence" value="ECO:0007669"/>
    <property type="project" value="InterPro"/>
</dbReference>
<protein>
    <submittedName>
        <fullName evidence="12">Gliding motility-associated protein GldE</fullName>
    </submittedName>
</protein>
<proteinExistence type="inferred from homology"/>
<feature type="domain" description="CBS" evidence="11">
    <location>
        <begin position="294"/>
        <end position="351"/>
    </location>
</feature>
<feature type="domain" description="CBS" evidence="11">
    <location>
        <begin position="230"/>
        <end position="289"/>
    </location>
</feature>
<dbReference type="EMBL" id="FUWH01000001">
    <property type="protein sequence ID" value="SJZ33394.1"/>
    <property type="molecule type" value="Genomic_DNA"/>
</dbReference>
<evidence type="ECO:0000256" key="8">
    <source>
        <dbReference type="ARBA" id="ARBA00023136"/>
    </source>
</evidence>
<evidence type="ECO:0000256" key="7">
    <source>
        <dbReference type="ARBA" id="ARBA00023122"/>
    </source>
</evidence>
<keyword evidence="3" id="KW-1003">Cell membrane</keyword>
<dbReference type="AlphaFoldDB" id="A0A1T4JTF9"/>
<evidence type="ECO:0000313" key="13">
    <source>
        <dbReference type="Proteomes" id="UP000190888"/>
    </source>
</evidence>
<dbReference type="PANTHER" id="PTHR22777">
    <property type="entry name" value="HEMOLYSIN-RELATED"/>
    <property type="match status" value="1"/>
</dbReference>
<dbReference type="InterPro" id="IPR046342">
    <property type="entry name" value="CBS_dom_sf"/>
</dbReference>
<keyword evidence="4 10" id="KW-0812">Transmembrane</keyword>
<keyword evidence="8 10" id="KW-0472">Membrane</keyword>
<dbReference type="InterPro" id="IPR036318">
    <property type="entry name" value="FAD-bd_PCMH-like_sf"/>
</dbReference>
<comment type="similarity">
    <text evidence="2">Belongs to the UPF0053 family.</text>
</comment>
<gene>
    <name evidence="12" type="ORF">SAMN04488132_101168</name>
</gene>
<feature type="transmembrane region" description="Helical" evidence="10">
    <location>
        <begin position="115"/>
        <end position="134"/>
    </location>
</feature>
<dbReference type="SMART" id="SM01091">
    <property type="entry name" value="CorC_HlyC"/>
    <property type="match status" value="1"/>
</dbReference>
<organism evidence="12 13">
    <name type="scientific">Sediminibacterium ginsengisoli</name>
    <dbReference type="NCBI Taxonomy" id="413434"/>
    <lineage>
        <taxon>Bacteria</taxon>
        <taxon>Pseudomonadati</taxon>
        <taxon>Bacteroidota</taxon>
        <taxon>Chitinophagia</taxon>
        <taxon>Chitinophagales</taxon>
        <taxon>Chitinophagaceae</taxon>
        <taxon>Sediminibacterium</taxon>
    </lineage>
</organism>
<sequence length="448" mass="50387">MDHHPVLDAVLNTTLLSAIQPQGATVLVMVLLVLLFLSFVLSGSEVAFFSLTYKDINLLKAKQQPLYKRIVDLLEKPKTLLASLLIANSFINISIIIISNLLIDEMFNFEKFDAAWIEFVIKVVAVSFLLVLFGEVMPKVLATQNNIRFAKDFGGIVQAVSYSCAGLSKWLVKYSDVIEKKLAKRSNGSYSLEELDHAIDLTTDSTASENEKNILKGIVKFGNITVKQVMKTRTEVHGVEQSASFGELIDMVRELNYSRLPVYKEELDEVTGMIHTKDLIAYLNEPDDFNWQSLMRQPYFVHEQKLIEDLLQEFQSKRIHFAIVVDEFGGTSGIVTLEDILEEVIGEIKDEFDEEDSGYKKIDDNNYVFEGRTMINDVCKIMGLQTDTFEQVKGESDSLAGLVLELAGDIPQVSQVITSGDFAFTVLEVEKNRVQKIMVTIKPEGAQE</sequence>
<keyword evidence="5" id="KW-0677">Repeat</keyword>
<feature type="transmembrane region" description="Helical" evidence="10">
    <location>
        <begin position="26"/>
        <end position="53"/>
    </location>
</feature>
<evidence type="ECO:0000256" key="9">
    <source>
        <dbReference type="PROSITE-ProRule" id="PRU00703"/>
    </source>
</evidence>
<dbReference type="Pfam" id="PF00571">
    <property type="entry name" value="CBS"/>
    <property type="match status" value="2"/>
</dbReference>
<dbReference type="Gene3D" id="3.10.580.10">
    <property type="entry name" value="CBS-domain"/>
    <property type="match status" value="1"/>
</dbReference>
<dbReference type="STRING" id="413434.SAMN04488132_101168"/>
<dbReference type="NCBIfam" id="TIGR03520">
    <property type="entry name" value="GldE"/>
    <property type="match status" value="1"/>
</dbReference>
<accession>A0A1T4JTF9</accession>
<dbReference type="PANTHER" id="PTHR22777:SF32">
    <property type="entry name" value="UPF0053 INNER MEMBRANE PROTEIN YFJD"/>
    <property type="match status" value="1"/>
</dbReference>
<evidence type="ECO:0000256" key="2">
    <source>
        <dbReference type="ARBA" id="ARBA00006337"/>
    </source>
</evidence>
<dbReference type="InterPro" id="IPR019862">
    <property type="entry name" value="Motility-assoc_prot_GldE"/>
</dbReference>
<dbReference type="FunFam" id="3.10.580.10:FF:000002">
    <property type="entry name" value="Magnesium/cobalt efflux protein CorC"/>
    <property type="match status" value="1"/>
</dbReference>
<dbReference type="SMART" id="SM00116">
    <property type="entry name" value="CBS"/>
    <property type="match status" value="2"/>
</dbReference>
<dbReference type="CDD" id="cd04590">
    <property type="entry name" value="CBS_pair_CorC_HlyC_assoc"/>
    <property type="match status" value="1"/>
</dbReference>
<comment type="subcellular location">
    <subcellularLocation>
        <location evidence="1">Cell membrane</location>
        <topology evidence="1">Multi-pass membrane protein</topology>
    </subcellularLocation>
</comment>
<dbReference type="InterPro" id="IPR002550">
    <property type="entry name" value="CNNM"/>
</dbReference>
<dbReference type="SUPFAM" id="SSF54631">
    <property type="entry name" value="CBS-domain pair"/>
    <property type="match status" value="1"/>
</dbReference>
<evidence type="ECO:0000256" key="3">
    <source>
        <dbReference type="ARBA" id="ARBA00022475"/>
    </source>
</evidence>
<dbReference type="GO" id="GO:0005886">
    <property type="term" value="C:plasma membrane"/>
    <property type="evidence" value="ECO:0007669"/>
    <property type="project" value="UniProtKB-SubCell"/>
</dbReference>
<evidence type="ECO:0000256" key="5">
    <source>
        <dbReference type="ARBA" id="ARBA00022737"/>
    </source>
</evidence>
<keyword evidence="6 10" id="KW-1133">Transmembrane helix</keyword>
<dbReference type="SUPFAM" id="SSF56176">
    <property type="entry name" value="FAD-binding/transporter-associated domain-like"/>
    <property type="match status" value="1"/>
</dbReference>
<keyword evidence="7 9" id="KW-0129">CBS domain</keyword>
<dbReference type="InterPro" id="IPR000644">
    <property type="entry name" value="CBS_dom"/>
</dbReference>
<evidence type="ECO:0000256" key="6">
    <source>
        <dbReference type="ARBA" id="ARBA00022989"/>
    </source>
</evidence>